<feature type="transmembrane region" description="Helical" evidence="1">
    <location>
        <begin position="20"/>
        <end position="39"/>
    </location>
</feature>
<organism evidence="2 3">
    <name type="scientific">Leuconostoc fallax</name>
    <dbReference type="NCBI Taxonomy" id="1251"/>
    <lineage>
        <taxon>Bacteria</taxon>
        <taxon>Bacillati</taxon>
        <taxon>Bacillota</taxon>
        <taxon>Bacilli</taxon>
        <taxon>Lactobacillales</taxon>
        <taxon>Lactobacillaceae</taxon>
        <taxon>Leuconostoc</taxon>
    </lineage>
</organism>
<dbReference type="RefSeq" id="WP_010006766.1">
    <property type="nucleotide sequence ID" value="NZ_JAGYGP010000003.1"/>
</dbReference>
<feature type="transmembrane region" description="Helical" evidence="1">
    <location>
        <begin position="94"/>
        <end position="119"/>
    </location>
</feature>
<dbReference type="AlphaFoldDB" id="A0A4R5N8Y2"/>
<comment type="caution">
    <text evidence="2">The sequence shown here is derived from an EMBL/GenBank/DDBJ whole genome shotgun (WGS) entry which is preliminary data.</text>
</comment>
<dbReference type="STRING" id="907931.GCA_000165675_01807"/>
<evidence type="ECO:0000313" key="2">
    <source>
        <dbReference type="EMBL" id="TDG68442.1"/>
    </source>
</evidence>
<feature type="transmembrane region" description="Helical" evidence="1">
    <location>
        <begin position="229"/>
        <end position="250"/>
    </location>
</feature>
<keyword evidence="1" id="KW-0472">Membrane</keyword>
<feature type="transmembrane region" description="Helical" evidence="1">
    <location>
        <begin position="170"/>
        <end position="192"/>
    </location>
</feature>
<reference evidence="2 3" key="1">
    <citation type="journal article" date="2019" name="Appl. Microbiol. Biotechnol.">
        <title>Uncovering carbohydrate metabolism through a genotype-phenotype association study of 56 lactic acid bacteria genomes.</title>
        <authorList>
            <person name="Buron-Moles G."/>
            <person name="Chailyan A."/>
            <person name="Dolejs I."/>
            <person name="Forster J."/>
            <person name="Miks M.H."/>
        </authorList>
    </citation>
    <scope>NUCLEOTIDE SEQUENCE [LARGE SCALE GENOMIC DNA]</scope>
    <source>
        <strain evidence="2 3">ATCC 700006</strain>
    </source>
</reference>
<dbReference type="Pfam" id="PF12730">
    <property type="entry name" value="ABC2_membrane_4"/>
    <property type="match status" value="1"/>
</dbReference>
<keyword evidence="1" id="KW-0812">Transmembrane</keyword>
<dbReference type="PANTHER" id="PTHR37305">
    <property type="entry name" value="INTEGRAL MEMBRANE PROTEIN-RELATED"/>
    <property type="match status" value="1"/>
</dbReference>
<feature type="transmembrane region" description="Helical" evidence="1">
    <location>
        <begin position="51"/>
        <end position="73"/>
    </location>
</feature>
<keyword evidence="3" id="KW-1185">Reference proteome</keyword>
<dbReference type="Proteomes" id="UP000295681">
    <property type="component" value="Unassembled WGS sequence"/>
</dbReference>
<keyword evidence="1" id="KW-1133">Transmembrane helix</keyword>
<accession>A0A4R5N8Y2</accession>
<evidence type="ECO:0008006" key="4">
    <source>
        <dbReference type="Google" id="ProtNLM"/>
    </source>
</evidence>
<sequence>MLTLLKQELFKAHKQNRLWIWLLLAFIFPIAVLAVFKGTRNVERLVGFGGGIPYIYLAAIIYSALSISQEFTFGTIRPLLSRRFNRLSIFISKIVLNFIVYIGLVVSAFIGTIIAKLIFVPKADFGKQMTDTLTAGQLWGIDTIHLFLEIIFISALVIMITNIVKSSGAAIGLGVVLSIGTPIISSISLSLIQLAPILKWNPLTILIGSSMLGITPDTTLNAIFHLNSMSIIIAYIVYIVLFYGIAYYIFRKRSV</sequence>
<name>A0A4R5N8Y2_9LACO</name>
<dbReference type="PANTHER" id="PTHR37305:SF1">
    <property type="entry name" value="MEMBRANE PROTEIN"/>
    <property type="match status" value="1"/>
</dbReference>
<evidence type="ECO:0000256" key="1">
    <source>
        <dbReference type="SAM" id="Phobius"/>
    </source>
</evidence>
<feature type="transmembrane region" description="Helical" evidence="1">
    <location>
        <begin position="139"/>
        <end position="158"/>
    </location>
</feature>
<proteinExistence type="predicted"/>
<protein>
    <recommendedName>
        <fullName evidence="4">ABC-2 type transporter domain-containing protein</fullName>
    </recommendedName>
</protein>
<gene>
    <name evidence="2" type="ORF">C5L23_000044</name>
</gene>
<evidence type="ECO:0000313" key="3">
    <source>
        <dbReference type="Proteomes" id="UP000295681"/>
    </source>
</evidence>
<dbReference type="EMBL" id="PUFI01000013">
    <property type="protein sequence ID" value="TDG68442.1"/>
    <property type="molecule type" value="Genomic_DNA"/>
</dbReference>